<dbReference type="PROSITE" id="PS50883">
    <property type="entry name" value="EAL"/>
    <property type="match status" value="1"/>
</dbReference>
<evidence type="ECO:0000259" key="1">
    <source>
        <dbReference type="PROSITE" id="PS50883"/>
    </source>
</evidence>
<dbReference type="InterPro" id="IPR050706">
    <property type="entry name" value="Cyclic-di-GMP_PDE-like"/>
</dbReference>
<dbReference type="Pfam" id="PF00563">
    <property type="entry name" value="EAL"/>
    <property type="match status" value="1"/>
</dbReference>
<dbReference type="GO" id="GO:0071111">
    <property type="term" value="F:cyclic-guanylate-specific phosphodiesterase activity"/>
    <property type="evidence" value="ECO:0007669"/>
    <property type="project" value="InterPro"/>
</dbReference>
<accession>A0A432VY69</accession>
<name>A0A432VY69_9GAMM</name>
<dbReference type="InterPro" id="IPR001633">
    <property type="entry name" value="EAL_dom"/>
</dbReference>
<dbReference type="PANTHER" id="PTHR33121:SF71">
    <property type="entry name" value="OXYGEN SENSOR PROTEIN DOSP"/>
    <property type="match status" value="1"/>
</dbReference>
<protein>
    <recommendedName>
        <fullName evidence="1">EAL domain-containing protein</fullName>
    </recommendedName>
</protein>
<dbReference type="EMBL" id="PIPI01000001">
    <property type="protein sequence ID" value="RUO21538.1"/>
    <property type="molecule type" value="Genomic_DNA"/>
</dbReference>
<dbReference type="SUPFAM" id="SSF141868">
    <property type="entry name" value="EAL domain-like"/>
    <property type="match status" value="1"/>
</dbReference>
<dbReference type="Proteomes" id="UP000288212">
    <property type="component" value="Unassembled WGS sequence"/>
</dbReference>
<dbReference type="CDD" id="cd01948">
    <property type="entry name" value="EAL"/>
    <property type="match status" value="1"/>
</dbReference>
<dbReference type="PANTHER" id="PTHR33121">
    <property type="entry name" value="CYCLIC DI-GMP PHOSPHODIESTERASE PDEF"/>
    <property type="match status" value="1"/>
</dbReference>
<evidence type="ECO:0000313" key="3">
    <source>
        <dbReference type="Proteomes" id="UP000288212"/>
    </source>
</evidence>
<comment type="caution">
    <text evidence="2">The sequence shown here is derived from an EMBL/GenBank/DDBJ whole genome shotgun (WGS) entry which is preliminary data.</text>
</comment>
<reference evidence="2 3" key="1">
    <citation type="journal article" date="2011" name="Front. Microbiol.">
        <title>Genomic signatures of strain selection and enhancement in Bacillus atrophaeus var. globigii, a historical biowarfare simulant.</title>
        <authorList>
            <person name="Gibbons H.S."/>
            <person name="Broomall S.M."/>
            <person name="McNew L.A."/>
            <person name="Daligault H."/>
            <person name="Chapman C."/>
            <person name="Bruce D."/>
            <person name="Karavis M."/>
            <person name="Krepps M."/>
            <person name="McGregor P.A."/>
            <person name="Hong C."/>
            <person name="Park K.H."/>
            <person name="Akmal A."/>
            <person name="Feldman A."/>
            <person name="Lin J.S."/>
            <person name="Chang W.E."/>
            <person name="Higgs B.W."/>
            <person name="Demirev P."/>
            <person name="Lindquist J."/>
            <person name="Liem A."/>
            <person name="Fochler E."/>
            <person name="Read T.D."/>
            <person name="Tapia R."/>
            <person name="Johnson S."/>
            <person name="Bishop-Lilly K.A."/>
            <person name="Detter C."/>
            <person name="Han C."/>
            <person name="Sozhamannan S."/>
            <person name="Rosenzweig C.N."/>
            <person name="Skowronski E.W."/>
        </authorList>
    </citation>
    <scope>NUCLEOTIDE SEQUENCE [LARGE SCALE GENOMIC DNA]</scope>
    <source>
        <strain evidence="2 3">AK5</strain>
    </source>
</reference>
<sequence>MKRSPTTPFADNVVTLPQTASRLSEHLLREQFSAALQPRIDLHSKLLYGFEVFARWQHPQYGYIAPAQFIHIAEKQALIDQLTLHVVEQGLQMFQPYNQQNNLKLSVNISPVTFSHSDFFIALHSLCERYGIQPQQIILDFSESVVREEFSQFEPLLRQSHEHGFLMALDDFGTAESTAVDIQRMEIHELKLDQSIVKYFTESREARMLAQAAIKIASSLDALVTAECVENKETLDQAVALGCDLAQGYYLGPPMFADELAQWYRDYQKNLFDY</sequence>
<organism evidence="2 3">
    <name type="scientific">Aliidiomarina haloalkalitolerans</name>
    <dbReference type="NCBI Taxonomy" id="859059"/>
    <lineage>
        <taxon>Bacteria</taxon>
        <taxon>Pseudomonadati</taxon>
        <taxon>Pseudomonadota</taxon>
        <taxon>Gammaproteobacteria</taxon>
        <taxon>Alteromonadales</taxon>
        <taxon>Idiomarinaceae</taxon>
        <taxon>Aliidiomarina</taxon>
    </lineage>
</organism>
<dbReference type="AlphaFoldDB" id="A0A432VY69"/>
<dbReference type="RefSeq" id="WP_126790518.1">
    <property type="nucleotide sequence ID" value="NZ_PIPI01000001.1"/>
</dbReference>
<gene>
    <name evidence="2" type="ORF">CWE06_01380</name>
</gene>
<dbReference type="OrthoDB" id="9812358at2"/>
<feature type="domain" description="EAL" evidence="1">
    <location>
        <begin position="16"/>
        <end position="268"/>
    </location>
</feature>
<dbReference type="InterPro" id="IPR035919">
    <property type="entry name" value="EAL_sf"/>
</dbReference>
<evidence type="ECO:0000313" key="2">
    <source>
        <dbReference type="EMBL" id="RUO21538.1"/>
    </source>
</evidence>
<dbReference type="SMART" id="SM00052">
    <property type="entry name" value="EAL"/>
    <property type="match status" value="1"/>
</dbReference>
<proteinExistence type="predicted"/>
<dbReference type="Gene3D" id="3.20.20.450">
    <property type="entry name" value="EAL domain"/>
    <property type="match status" value="1"/>
</dbReference>
<keyword evidence="3" id="KW-1185">Reference proteome</keyword>